<dbReference type="InterPro" id="IPR046342">
    <property type="entry name" value="CBS_dom_sf"/>
</dbReference>
<proteinExistence type="predicted"/>
<feature type="domain" description="CBS" evidence="3">
    <location>
        <begin position="76"/>
        <end position="133"/>
    </location>
</feature>
<dbReference type="STRING" id="415747.SAMN03097708_02019"/>
<dbReference type="Pfam" id="PF00571">
    <property type="entry name" value="CBS"/>
    <property type="match status" value="2"/>
</dbReference>
<name>A0A1G5QEE6_9GAMM</name>
<accession>A0A1G5QEE6</accession>
<sequence length="149" mass="17114">MSVGEWCNREVIVIKPDESPREAVWLMRKYHVGDLVVVKEDPDGRRPIGMITDRDIVIELMAENVEPEKVTVGDIMSRDLLVLHEEEDLVDASNRMSEQGVRRAPVVNQRNVLVGLLAVDDILEVLAEQVSDLVRIVRKEQLRERRLRP</sequence>
<dbReference type="InterPro" id="IPR000644">
    <property type="entry name" value="CBS_dom"/>
</dbReference>
<dbReference type="SUPFAM" id="SSF54631">
    <property type="entry name" value="CBS-domain pair"/>
    <property type="match status" value="1"/>
</dbReference>
<feature type="domain" description="CBS" evidence="3">
    <location>
        <begin position="7"/>
        <end position="68"/>
    </location>
</feature>
<dbReference type="PROSITE" id="PS51371">
    <property type="entry name" value="CBS"/>
    <property type="match status" value="2"/>
</dbReference>
<dbReference type="CDD" id="cd17775">
    <property type="entry name" value="CBS_pair_bact_arch"/>
    <property type="match status" value="1"/>
</dbReference>
<evidence type="ECO:0000256" key="2">
    <source>
        <dbReference type="PROSITE-ProRule" id="PRU00703"/>
    </source>
</evidence>
<dbReference type="SMART" id="SM00116">
    <property type="entry name" value="CBS"/>
    <property type="match status" value="2"/>
</dbReference>
<dbReference type="RefSeq" id="WP_092996202.1">
    <property type="nucleotide sequence ID" value="NZ_FMWD01000005.1"/>
</dbReference>
<protein>
    <submittedName>
        <fullName evidence="4">CBS domain-containing protein</fullName>
    </submittedName>
</protein>
<evidence type="ECO:0000313" key="5">
    <source>
        <dbReference type="Proteomes" id="UP000199648"/>
    </source>
</evidence>
<reference evidence="4 5" key="1">
    <citation type="submission" date="2016-10" db="EMBL/GenBank/DDBJ databases">
        <authorList>
            <person name="de Groot N.N."/>
        </authorList>
    </citation>
    <scope>NUCLEOTIDE SEQUENCE [LARGE SCALE GENOMIC DNA]</scope>
    <source>
        <strain evidence="4 5">HLD2</strain>
    </source>
</reference>
<organism evidence="4 5">
    <name type="scientific">Thiohalomonas denitrificans</name>
    <dbReference type="NCBI Taxonomy" id="415747"/>
    <lineage>
        <taxon>Bacteria</taxon>
        <taxon>Pseudomonadati</taxon>
        <taxon>Pseudomonadota</taxon>
        <taxon>Gammaproteobacteria</taxon>
        <taxon>Thiohalomonadales</taxon>
        <taxon>Thiohalomonadaceae</taxon>
        <taxon>Thiohalomonas</taxon>
    </lineage>
</organism>
<dbReference type="Gene3D" id="3.10.580.10">
    <property type="entry name" value="CBS-domain"/>
    <property type="match status" value="1"/>
</dbReference>
<dbReference type="InterPro" id="IPR051257">
    <property type="entry name" value="Diverse_CBS-Domain"/>
</dbReference>
<evidence type="ECO:0000259" key="3">
    <source>
        <dbReference type="PROSITE" id="PS51371"/>
    </source>
</evidence>
<dbReference type="PANTHER" id="PTHR43080:SF2">
    <property type="entry name" value="CBS DOMAIN-CONTAINING PROTEIN"/>
    <property type="match status" value="1"/>
</dbReference>
<dbReference type="Proteomes" id="UP000199648">
    <property type="component" value="Unassembled WGS sequence"/>
</dbReference>
<dbReference type="PANTHER" id="PTHR43080">
    <property type="entry name" value="CBS DOMAIN-CONTAINING PROTEIN CBSX3, MITOCHONDRIAL"/>
    <property type="match status" value="1"/>
</dbReference>
<dbReference type="AlphaFoldDB" id="A0A1G5QEE6"/>
<evidence type="ECO:0000313" key="4">
    <source>
        <dbReference type="EMBL" id="SCZ60265.1"/>
    </source>
</evidence>
<dbReference type="EMBL" id="FMWD01000005">
    <property type="protein sequence ID" value="SCZ60265.1"/>
    <property type="molecule type" value="Genomic_DNA"/>
</dbReference>
<keyword evidence="1 2" id="KW-0129">CBS domain</keyword>
<gene>
    <name evidence="4" type="ORF">SAMN03097708_02019</name>
</gene>
<dbReference type="OrthoDB" id="9794094at2"/>
<evidence type="ECO:0000256" key="1">
    <source>
        <dbReference type="ARBA" id="ARBA00023122"/>
    </source>
</evidence>
<keyword evidence="5" id="KW-1185">Reference proteome</keyword>